<feature type="non-terminal residue" evidence="2">
    <location>
        <position position="158"/>
    </location>
</feature>
<reference evidence="2 3" key="1">
    <citation type="submission" date="2013-11" db="EMBL/GenBank/DDBJ databases">
        <title>Genome sequencing of Stegodyphus mimosarum.</title>
        <authorList>
            <person name="Bechsgaard J."/>
        </authorList>
    </citation>
    <scope>NUCLEOTIDE SEQUENCE [LARGE SCALE GENOMIC DNA]</scope>
</reference>
<dbReference type="EMBL" id="KK117345">
    <property type="protein sequence ID" value="KFM70223.1"/>
    <property type="molecule type" value="Genomic_DNA"/>
</dbReference>
<dbReference type="Proteomes" id="UP000054359">
    <property type="component" value="Unassembled WGS sequence"/>
</dbReference>
<proteinExistence type="predicted"/>
<gene>
    <name evidence="2" type="ORF">X975_07566</name>
</gene>
<evidence type="ECO:0000313" key="3">
    <source>
        <dbReference type="Proteomes" id="UP000054359"/>
    </source>
</evidence>
<name>A0A087TYN4_STEMI</name>
<keyword evidence="3" id="KW-1185">Reference proteome</keyword>
<dbReference type="OMA" id="KSNQLAM"/>
<dbReference type="STRING" id="407821.A0A087TYN4"/>
<dbReference type="AlphaFoldDB" id="A0A087TYN4"/>
<feature type="region of interest" description="Disordered" evidence="1">
    <location>
        <begin position="1"/>
        <end position="39"/>
    </location>
</feature>
<sequence>MPTSPSKDGCRSVRPSLPTIGTSVPIEEGKDMPPDYSVYSPSHILQQQQRKQAAASVLSEHYNPFAVLPEETYCSALDINSQEGDPRFPWQRDAAVQCDMSPNGEGYRYARRDSFFMLARDAAELQEKSGLKQPPAVNISSELTSLPSVSAPFTTGSA</sequence>
<organism evidence="2 3">
    <name type="scientific">Stegodyphus mimosarum</name>
    <name type="common">African social velvet spider</name>
    <dbReference type="NCBI Taxonomy" id="407821"/>
    <lineage>
        <taxon>Eukaryota</taxon>
        <taxon>Metazoa</taxon>
        <taxon>Ecdysozoa</taxon>
        <taxon>Arthropoda</taxon>
        <taxon>Chelicerata</taxon>
        <taxon>Arachnida</taxon>
        <taxon>Araneae</taxon>
        <taxon>Araneomorphae</taxon>
        <taxon>Entelegynae</taxon>
        <taxon>Eresoidea</taxon>
        <taxon>Eresidae</taxon>
        <taxon>Stegodyphus</taxon>
    </lineage>
</organism>
<protein>
    <submittedName>
        <fullName evidence="2">Uncharacterized protein</fullName>
    </submittedName>
</protein>
<evidence type="ECO:0000256" key="1">
    <source>
        <dbReference type="SAM" id="MobiDB-lite"/>
    </source>
</evidence>
<evidence type="ECO:0000313" key="2">
    <source>
        <dbReference type="EMBL" id="KFM70223.1"/>
    </source>
</evidence>
<accession>A0A087TYN4</accession>
<dbReference type="OrthoDB" id="6421042at2759"/>